<dbReference type="EMBL" id="FMCV01000013">
    <property type="protein sequence ID" value="SCF25341.1"/>
    <property type="molecule type" value="Genomic_DNA"/>
</dbReference>
<sequence length="469" mass="51147">MSEHDRRCQDCGTPLSRYNTAAQCSPCISSRRGTPALTMQVPPQVWFTADMRRALSQWNWQTVLTAVANETGASQTQLAELTGLSQAHVSRLMSGMSRCFDIRTISQIVDGLGAPRLLAGLAPVAAWSGDNLGAQGDEEVEPMKRRTLVSASLAAPFAAVLGEVQTYVTADGARQIRLMVPELYTLDDQIGGEAVCQAAQWCLSKVDSLLNQADYNEPTGRELQSAYGEMAEMAGWLHFDAGRYEDARFYYGEALRAAQLADDLNLEVLTLASMNTLSRYQARPREAIQLIQLAQRRAAGWAPPRLAALLAAREAVCWAQLGDATASRNAMHRAYHVFHPDIGEEDPHWLAFFDTAELAARGATASDYLGRPDHAATAMQAAVDGLGAKFQRNRAYYSIRLGLSLLAEGDQTRACHVVAPVLPLFKDVRSGRAHARLREFCHQLQASTSPAARDLLGQVHALQITGQPA</sequence>
<gene>
    <name evidence="2" type="ORF">GA0070215_11371</name>
</gene>
<dbReference type="CDD" id="cd00093">
    <property type="entry name" value="HTH_XRE"/>
    <property type="match status" value="1"/>
</dbReference>
<name>A0A1C4YYA3_9ACTN</name>
<evidence type="ECO:0000259" key="1">
    <source>
        <dbReference type="PROSITE" id="PS50943"/>
    </source>
</evidence>
<proteinExistence type="predicted"/>
<keyword evidence="3" id="KW-1185">Reference proteome</keyword>
<dbReference type="PROSITE" id="PS50943">
    <property type="entry name" value="HTH_CROC1"/>
    <property type="match status" value="1"/>
</dbReference>
<dbReference type="RefSeq" id="WP_167361524.1">
    <property type="nucleotide sequence ID" value="NZ_FMCV01000013.1"/>
</dbReference>
<dbReference type="InterPro" id="IPR010982">
    <property type="entry name" value="Lambda_DNA-bd_dom_sf"/>
</dbReference>
<feature type="domain" description="HTH cro/C1-type" evidence="1">
    <location>
        <begin position="74"/>
        <end position="118"/>
    </location>
</feature>
<reference evidence="3" key="1">
    <citation type="submission" date="2016-06" db="EMBL/GenBank/DDBJ databases">
        <authorList>
            <person name="Varghese N."/>
        </authorList>
    </citation>
    <scope>NUCLEOTIDE SEQUENCE [LARGE SCALE GENOMIC DNA]</scope>
    <source>
        <strain evidence="3">DSM 45555</strain>
    </source>
</reference>
<dbReference type="SUPFAM" id="SSF47413">
    <property type="entry name" value="lambda repressor-like DNA-binding domains"/>
    <property type="match status" value="1"/>
</dbReference>
<dbReference type="Proteomes" id="UP000198551">
    <property type="component" value="Unassembled WGS sequence"/>
</dbReference>
<dbReference type="GO" id="GO:0003677">
    <property type="term" value="F:DNA binding"/>
    <property type="evidence" value="ECO:0007669"/>
    <property type="project" value="InterPro"/>
</dbReference>
<accession>A0A1C4YYA3</accession>
<evidence type="ECO:0000313" key="3">
    <source>
        <dbReference type="Proteomes" id="UP000198551"/>
    </source>
</evidence>
<evidence type="ECO:0000313" key="2">
    <source>
        <dbReference type="EMBL" id="SCF25341.1"/>
    </source>
</evidence>
<dbReference type="Pfam" id="PF01381">
    <property type="entry name" value="HTH_3"/>
    <property type="match status" value="1"/>
</dbReference>
<dbReference type="SUPFAM" id="SSF48452">
    <property type="entry name" value="TPR-like"/>
    <property type="match status" value="1"/>
</dbReference>
<dbReference type="InterPro" id="IPR011990">
    <property type="entry name" value="TPR-like_helical_dom_sf"/>
</dbReference>
<dbReference type="AlphaFoldDB" id="A0A1C4YYA3"/>
<dbReference type="InterPro" id="IPR001387">
    <property type="entry name" value="Cro/C1-type_HTH"/>
</dbReference>
<organism evidence="2 3">
    <name type="scientific">Micromonospora marina</name>
    <dbReference type="NCBI Taxonomy" id="307120"/>
    <lineage>
        <taxon>Bacteria</taxon>
        <taxon>Bacillati</taxon>
        <taxon>Actinomycetota</taxon>
        <taxon>Actinomycetes</taxon>
        <taxon>Micromonosporales</taxon>
        <taxon>Micromonosporaceae</taxon>
        <taxon>Micromonospora</taxon>
    </lineage>
</organism>
<dbReference type="Gene3D" id="1.10.260.40">
    <property type="entry name" value="lambda repressor-like DNA-binding domains"/>
    <property type="match status" value="1"/>
</dbReference>
<protein>
    <submittedName>
        <fullName evidence="2">Helix-turn-helix</fullName>
    </submittedName>
</protein>